<dbReference type="Gene3D" id="3.90.1600.10">
    <property type="entry name" value="Palm domain of DNA polymerase"/>
    <property type="match status" value="1"/>
</dbReference>
<evidence type="ECO:0000259" key="14">
    <source>
        <dbReference type="Pfam" id="PF00136"/>
    </source>
</evidence>
<keyword evidence="2 12" id="KW-0808">Transferase</keyword>
<evidence type="ECO:0000256" key="8">
    <source>
        <dbReference type="ARBA" id="ARBA00022932"/>
    </source>
</evidence>
<evidence type="ECO:0000256" key="7">
    <source>
        <dbReference type="ARBA" id="ARBA00022839"/>
    </source>
</evidence>
<protein>
    <recommendedName>
        <fullName evidence="12">DNA polymerase</fullName>
        <ecNumber evidence="12">2.7.7.7</ecNumber>
    </recommendedName>
</protein>
<organism evidence="16 17">
    <name type="scientific">Haloarcula vallismortis tailed virus 1</name>
    <dbReference type="NCBI Taxonomy" id="1262528"/>
    <lineage>
        <taxon>Viruses</taxon>
        <taxon>Duplodnaviria</taxon>
        <taxon>Heunggongvirae</taxon>
        <taxon>Uroviricota</taxon>
        <taxon>Caudoviricetes</taxon>
        <taxon>Thumleimavirales</taxon>
        <taxon>Druskaviridae</taxon>
        <taxon>Tredecimvirus</taxon>
        <taxon>Tredecimvirus thailandense</taxon>
        <taxon>Tredecimvirus HVTV1</taxon>
    </lineage>
</organism>
<evidence type="ECO:0000256" key="13">
    <source>
        <dbReference type="SAM" id="MobiDB-lite"/>
    </source>
</evidence>
<dbReference type="InterPro" id="IPR012337">
    <property type="entry name" value="RNaseH-like_sf"/>
</dbReference>
<dbReference type="Gene3D" id="3.30.342.10">
    <property type="entry name" value="DNA Polymerase, chain B, domain 1"/>
    <property type="match status" value="1"/>
</dbReference>
<keyword evidence="3 12" id="KW-0548">Nucleotidyltransferase</keyword>
<dbReference type="Gene3D" id="1.10.132.60">
    <property type="entry name" value="DNA polymerase family B, C-terminal domain"/>
    <property type="match status" value="1"/>
</dbReference>
<evidence type="ECO:0000256" key="2">
    <source>
        <dbReference type="ARBA" id="ARBA00022679"/>
    </source>
</evidence>
<dbReference type="InterPro" id="IPR006133">
    <property type="entry name" value="DNA-dir_DNA_pol_B_exonuc"/>
</dbReference>
<accession>L7TKF2</accession>
<dbReference type="GO" id="GO:0003887">
    <property type="term" value="F:DNA-directed DNA polymerase activity"/>
    <property type="evidence" value="ECO:0007669"/>
    <property type="project" value="UniProtKB-KW"/>
</dbReference>
<keyword evidence="17" id="KW-1185">Reference proteome</keyword>
<dbReference type="GeneID" id="14477332"/>
<dbReference type="Pfam" id="PF00136">
    <property type="entry name" value="DNA_pol_B"/>
    <property type="match status" value="1"/>
</dbReference>
<dbReference type="RefSeq" id="YP_007378996.1">
    <property type="nucleotide sequence ID" value="NC_020158.1"/>
</dbReference>
<comment type="similarity">
    <text evidence="1 12">Belongs to the DNA polymerase type-B family.</text>
</comment>
<dbReference type="InterPro" id="IPR043502">
    <property type="entry name" value="DNA/RNA_pol_sf"/>
</dbReference>
<name>L7TKF2_9CAUD</name>
<dbReference type="GO" id="GO:0039693">
    <property type="term" value="P:viral DNA genome replication"/>
    <property type="evidence" value="ECO:0007669"/>
    <property type="project" value="UniProtKB-KW"/>
</dbReference>
<dbReference type="InterPro" id="IPR023211">
    <property type="entry name" value="DNA_pol_palm_dom_sf"/>
</dbReference>
<dbReference type="SUPFAM" id="SSF56672">
    <property type="entry name" value="DNA/RNA polymerases"/>
    <property type="match status" value="1"/>
</dbReference>
<evidence type="ECO:0000256" key="11">
    <source>
        <dbReference type="ARBA" id="ARBA00049244"/>
    </source>
</evidence>
<feature type="domain" description="DNA-directed DNA polymerase family B exonuclease" evidence="15">
    <location>
        <begin position="93"/>
        <end position="314"/>
    </location>
</feature>
<keyword evidence="8 12" id="KW-0239">DNA-directed DNA polymerase</keyword>
<keyword evidence="7" id="KW-0269">Exonuclease</keyword>
<dbReference type="InterPro" id="IPR017964">
    <property type="entry name" value="DNA-dir_DNA_pol_B_CS"/>
</dbReference>
<dbReference type="InterPro" id="IPR036397">
    <property type="entry name" value="RNaseH_sf"/>
</dbReference>
<evidence type="ECO:0000259" key="15">
    <source>
        <dbReference type="Pfam" id="PF03104"/>
    </source>
</evidence>
<dbReference type="PROSITE" id="PS00116">
    <property type="entry name" value="DNA_POLYMERASE_B"/>
    <property type="match status" value="1"/>
</dbReference>
<dbReference type="SUPFAM" id="SSF53098">
    <property type="entry name" value="Ribonuclease H-like"/>
    <property type="match status" value="1"/>
</dbReference>
<evidence type="ECO:0000256" key="10">
    <source>
        <dbReference type="ARBA" id="ARBA00023125"/>
    </source>
</evidence>
<keyword evidence="10 12" id="KW-0238">DNA-binding</keyword>
<dbReference type="InterPro" id="IPR050240">
    <property type="entry name" value="DNA_pol_type-B"/>
</dbReference>
<dbReference type="GO" id="GO:0000166">
    <property type="term" value="F:nucleotide binding"/>
    <property type="evidence" value="ECO:0007669"/>
    <property type="project" value="InterPro"/>
</dbReference>
<dbReference type="Proteomes" id="UP000011137">
    <property type="component" value="Segment"/>
</dbReference>
<evidence type="ECO:0000256" key="12">
    <source>
        <dbReference type="RuleBase" id="RU000442"/>
    </source>
</evidence>
<gene>
    <name evidence="16" type="primary">91</name>
    <name evidence="16" type="ORF">HVTV1_91</name>
</gene>
<feature type="region of interest" description="Disordered" evidence="13">
    <location>
        <begin position="878"/>
        <end position="913"/>
    </location>
</feature>
<evidence type="ECO:0000256" key="5">
    <source>
        <dbReference type="ARBA" id="ARBA00022722"/>
    </source>
</evidence>
<evidence type="ECO:0000256" key="1">
    <source>
        <dbReference type="ARBA" id="ARBA00005755"/>
    </source>
</evidence>
<dbReference type="GO" id="GO:0004527">
    <property type="term" value="F:exonuclease activity"/>
    <property type="evidence" value="ECO:0007669"/>
    <property type="project" value="UniProtKB-KW"/>
</dbReference>
<dbReference type="EC" id="2.7.7.7" evidence="12"/>
<dbReference type="GO" id="GO:0003677">
    <property type="term" value="F:DNA binding"/>
    <property type="evidence" value="ECO:0007669"/>
    <property type="project" value="UniProtKB-KW"/>
</dbReference>
<evidence type="ECO:0000313" key="16">
    <source>
        <dbReference type="EMBL" id="AGC34460.1"/>
    </source>
</evidence>
<dbReference type="PANTHER" id="PTHR10322:SF23">
    <property type="entry name" value="DNA POLYMERASE DELTA CATALYTIC SUBUNIT"/>
    <property type="match status" value="1"/>
</dbReference>
<dbReference type="OrthoDB" id="401at10239"/>
<dbReference type="Gene3D" id="1.10.287.690">
    <property type="entry name" value="Helix hairpin bin"/>
    <property type="match status" value="1"/>
</dbReference>
<dbReference type="GO" id="GO:0006261">
    <property type="term" value="P:DNA-templated DNA replication"/>
    <property type="evidence" value="ECO:0007669"/>
    <property type="project" value="TreeGrafter"/>
</dbReference>
<feature type="region of interest" description="Disordered" evidence="13">
    <location>
        <begin position="716"/>
        <end position="736"/>
    </location>
</feature>
<dbReference type="PRINTS" id="PR00106">
    <property type="entry name" value="DNAPOLB"/>
</dbReference>
<dbReference type="KEGG" id="vg:14477332"/>
<evidence type="ECO:0000256" key="3">
    <source>
        <dbReference type="ARBA" id="ARBA00022695"/>
    </source>
</evidence>
<dbReference type="Pfam" id="PF03104">
    <property type="entry name" value="DNA_pol_B_exo1"/>
    <property type="match status" value="1"/>
</dbReference>
<dbReference type="InterPro" id="IPR006172">
    <property type="entry name" value="DNA-dir_DNA_pol_B"/>
</dbReference>
<evidence type="ECO:0000313" key="17">
    <source>
        <dbReference type="Proteomes" id="UP000011137"/>
    </source>
</evidence>
<dbReference type="EMBL" id="KC117377">
    <property type="protein sequence ID" value="AGC34460.1"/>
    <property type="molecule type" value="Genomic_DNA"/>
</dbReference>
<keyword evidence="4 12" id="KW-0235">DNA replication</keyword>
<sequence>MSDKLVRVTDLDYKENDGEVVVRVVGRDEDDERNLTIIGGTEPYCFVPPHESASQDCVVRTEDGYEGYDGRPLKKVVTKLPKHVSSIRDDFSVTYEADIPFTRRVSVDYGLSGYIRVPDRKHCDISEVETDIDEEEVDSITPRVVMADIEALPDYEMGFQDFTEEAPGEVIMISAYDTREEKYDVWVLDPDRDVDGKDVKHYLGDHWNGHELASQFVNADIDMTIADSESSLLNSFLSYIEDVRPDLLSGWNWEDFDHRYLLNRMEKVNGVDRWRMSDIGGLTHNYRNDLETTVARIDGLPGFDMMRAYCDQMVFSDWRSKALDYVAQEELGVGKVEDINIREGYEKNRSRLTAYNIIDTQLLVALDDMADIHGFFYQLSDLTGVPIYDTFSAMRLVDGFVMSRRTDNEILPNAEGVEVDNAAGGLVLNPSSGISEWVGVIDLKSLYPSSIITANISKETMTDDNQEADVVVPWMPVKEDDFGGNIEREHLEFDAKKGQGLKLDQEGIMPKYLKLLFSEREEMKDNRNRYDPDTPMYQVWDHKQRAVKVIMNSFFGVSNNKYYRLASPELGDTITGLSRFILWTGVEICQELGFEVIYGDTDSVMVSLADPGELDDMDEQDAMQEVVERGKEVERRINEEVGRAADDIGLGDDHPFLDLSTLPHNLPDDENHAWAFEFEKLYRRFFQHGKKKRYAGGIIWKEGKYIKDENGNIVPKPDITGYESERSDSPELTEEAQPEVIKRILDAQSFEQVSEYIKGLCDDIRNQDIELRKIAKPGTINDPIDSYSSPTLSVRAAIYSNEHLGYDWSHGDQPWIYYIRKTPAMKPNTDVLALEWWDDIPDDFELDAEKHIEKTLDRPLRPMLKEVGWDFDELAAGAQTQGVELEDNDNSNPFAGGSDDDGDDDGQGGVLSW</sequence>
<proteinExistence type="inferred from homology"/>
<dbReference type="PANTHER" id="PTHR10322">
    <property type="entry name" value="DNA POLYMERASE CATALYTIC SUBUNIT"/>
    <property type="match status" value="1"/>
</dbReference>
<evidence type="ECO:0000256" key="4">
    <source>
        <dbReference type="ARBA" id="ARBA00022705"/>
    </source>
</evidence>
<reference evidence="16 17" key="1">
    <citation type="journal article" date="2013" name="J. Virol.">
        <title>Insights into head-tailed viruses infecting extremely halophilic archaea.</title>
        <authorList>
            <person name="Pietila M.K."/>
            <person name="Laurinmaki P."/>
            <person name="Russell D.A."/>
            <person name="Ko C.C."/>
            <person name="Jacobs-Sera D."/>
            <person name="Butcher S.J."/>
            <person name="Bamford D.H."/>
            <person name="Hendrix R.W."/>
        </authorList>
    </citation>
    <scope>NUCLEOTIDE SEQUENCE [LARGE SCALE GENOMIC DNA]</scope>
</reference>
<keyword evidence="6" id="KW-0378">Hydrolase</keyword>
<feature type="domain" description="DNA-directed DNA polymerase family B multifunctional" evidence="14">
    <location>
        <begin position="406"/>
        <end position="639"/>
    </location>
</feature>
<dbReference type="InterPro" id="IPR006134">
    <property type="entry name" value="DNA-dir_DNA_pol_B_multi_dom"/>
</dbReference>
<dbReference type="SMART" id="SM00486">
    <property type="entry name" value="POLBc"/>
    <property type="match status" value="1"/>
</dbReference>
<comment type="catalytic activity">
    <reaction evidence="11 12">
        <text>DNA(n) + a 2'-deoxyribonucleoside 5'-triphosphate = DNA(n+1) + diphosphate</text>
        <dbReference type="Rhea" id="RHEA:22508"/>
        <dbReference type="Rhea" id="RHEA-COMP:17339"/>
        <dbReference type="Rhea" id="RHEA-COMP:17340"/>
        <dbReference type="ChEBI" id="CHEBI:33019"/>
        <dbReference type="ChEBI" id="CHEBI:61560"/>
        <dbReference type="ChEBI" id="CHEBI:173112"/>
        <dbReference type="EC" id="2.7.7.7"/>
    </reaction>
</comment>
<dbReference type="Gene3D" id="3.30.420.10">
    <property type="entry name" value="Ribonuclease H-like superfamily/Ribonuclease H"/>
    <property type="match status" value="1"/>
</dbReference>
<evidence type="ECO:0000256" key="6">
    <source>
        <dbReference type="ARBA" id="ARBA00022801"/>
    </source>
</evidence>
<dbReference type="InterPro" id="IPR042087">
    <property type="entry name" value="DNA_pol_B_thumb"/>
</dbReference>
<keyword evidence="9" id="KW-1194">Viral DNA replication</keyword>
<evidence type="ECO:0000256" key="9">
    <source>
        <dbReference type="ARBA" id="ARBA00023109"/>
    </source>
</evidence>
<keyword evidence="5" id="KW-0540">Nuclease</keyword>